<gene>
    <name evidence="8" type="ORF">VTL71DRAFT_11364</name>
</gene>
<evidence type="ECO:0000256" key="5">
    <source>
        <dbReference type="ARBA" id="ARBA00023163"/>
    </source>
</evidence>
<evidence type="ECO:0000256" key="4">
    <source>
        <dbReference type="ARBA" id="ARBA00023125"/>
    </source>
</evidence>
<reference evidence="8 9" key="1">
    <citation type="journal article" date="2024" name="Commun. Biol.">
        <title>Comparative genomic analysis of thermophilic fungi reveals convergent evolutionary adaptations and gene losses.</title>
        <authorList>
            <person name="Steindorff A.S."/>
            <person name="Aguilar-Pontes M.V."/>
            <person name="Robinson A.J."/>
            <person name="Andreopoulos B."/>
            <person name="LaButti K."/>
            <person name="Kuo A."/>
            <person name="Mondo S."/>
            <person name="Riley R."/>
            <person name="Otillar R."/>
            <person name="Haridas S."/>
            <person name="Lipzen A."/>
            <person name="Grimwood J."/>
            <person name="Schmutz J."/>
            <person name="Clum A."/>
            <person name="Reid I.D."/>
            <person name="Moisan M.C."/>
            <person name="Butler G."/>
            <person name="Nguyen T.T.M."/>
            <person name="Dewar K."/>
            <person name="Conant G."/>
            <person name="Drula E."/>
            <person name="Henrissat B."/>
            <person name="Hansel C."/>
            <person name="Singer S."/>
            <person name="Hutchinson M.I."/>
            <person name="de Vries R.P."/>
            <person name="Natvig D.O."/>
            <person name="Powell A.J."/>
            <person name="Tsang A."/>
            <person name="Grigoriev I.V."/>
        </authorList>
    </citation>
    <scope>NUCLEOTIDE SEQUENCE [LARGE SCALE GENOMIC DNA]</scope>
    <source>
        <strain evidence="8 9">CBS 494.80</strain>
    </source>
</reference>
<dbReference type="PROSITE" id="PS50048">
    <property type="entry name" value="ZN2_CY6_FUNGAL_2"/>
    <property type="match status" value="1"/>
</dbReference>
<dbReference type="InterPro" id="IPR001138">
    <property type="entry name" value="Zn2Cys6_DnaBD"/>
</dbReference>
<dbReference type="InterPro" id="IPR052360">
    <property type="entry name" value="Transcr_Regulatory_Proteins"/>
</dbReference>
<sequence>MAKSDPNRPGRVRAFKPKVSTGCRTCKVRRIKCDEAKPICKKCSSTGRKCDGYFYSSILPANSYQHNRPLIFDKQEIVKATPSIDTFPSLTILKSSLEQRSFSFFQQNTVPQLSSIFGSPSWKQLNRLLLQAAHHEPAVRHAAVALGALHEHFETRSRLLPRSEDKSLSTDFAVQQYVKALGCLVNPTTGQKPAADVALITCILFVCFENLRGEYSMALSHINGGVKIIEEIAEIPDTPISPGSPEFLSLSPTPSSSSSGSSLSVSPIPYVPLSTLSLVFIEFDVQASGLVNNRKRFLSARKFDMPSSGYGPDIPTVFSSADEACLALDHIRTEGVRMVDTVLRKQTPPDPQELRATLDLILNTSSTRMKQWSQALDEFVSKNPNIKNERSILMLKMHHTFMKVNTAVGRIGLVTDECVFDTFLPDFREMISLCTQIITTESKLDRPRPMFCLDTGIIIALFGVATKCRDGPTRWKAIDLLMSSDRQEGILNSILTAGVARRAIEIEETGLSQPVLMEDLPGERRLAGVEVKFEEIEKGATVKFLRKPPFLGPPGPGDVIEEFFEW</sequence>
<keyword evidence="9" id="KW-1185">Reference proteome</keyword>
<keyword evidence="1" id="KW-0479">Metal-binding</keyword>
<keyword evidence="3" id="KW-0805">Transcription regulation</keyword>
<dbReference type="PANTHER" id="PTHR36206">
    <property type="entry name" value="ASPERCRYPTIN BIOSYNTHESIS CLUSTER-SPECIFIC TRANSCRIPTION REGULATOR ATNN-RELATED"/>
    <property type="match status" value="1"/>
</dbReference>
<dbReference type="Proteomes" id="UP001595075">
    <property type="component" value="Unassembled WGS sequence"/>
</dbReference>
<dbReference type="CDD" id="cd00067">
    <property type="entry name" value="GAL4"/>
    <property type="match status" value="1"/>
</dbReference>
<comment type="caution">
    <text evidence="8">The sequence shown here is derived from an EMBL/GenBank/DDBJ whole genome shotgun (WGS) entry which is preliminary data.</text>
</comment>
<evidence type="ECO:0000256" key="2">
    <source>
        <dbReference type="ARBA" id="ARBA00022833"/>
    </source>
</evidence>
<keyword evidence="5" id="KW-0804">Transcription</keyword>
<evidence type="ECO:0000313" key="8">
    <source>
        <dbReference type="EMBL" id="KAL2072021.1"/>
    </source>
</evidence>
<dbReference type="Pfam" id="PF00172">
    <property type="entry name" value="Zn_clus"/>
    <property type="match status" value="1"/>
</dbReference>
<evidence type="ECO:0000256" key="1">
    <source>
        <dbReference type="ARBA" id="ARBA00022723"/>
    </source>
</evidence>
<evidence type="ECO:0000256" key="6">
    <source>
        <dbReference type="ARBA" id="ARBA00023242"/>
    </source>
</evidence>
<evidence type="ECO:0000259" key="7">
    <source>
        <dbReference type="PROSITE" id="PS50048"/>
    </source>
</evidence>
<dbReference type="Pfam" id="PF11951">
    <property type="entry name" value="Fungal_trans_2"/>
    <property type="match status" value="1"/>
</dbReference>
<name>A0ABR4CRK5_9HELO</name>
<dbReference type="InterPro" id="IPR036864">
    <property type="entry name" value="Zn2-C6_fun-type_DNA-bd_sf"/>
</dbReference>
<evidence type="ECO:0000313" key="9">
    <source>
        <dbReference type="Proteomes" id="UP001595075"/>
    </source>
</evidence>
<protein>
    <recommendedName>
        <fullName evidence="7">Zn(2)-C6 fungal-type domain-containing protein</fullName>
    </recommendedName>
</protein>
<dbReference type="EMBL" id="JAZHXI010000004">
    <property type="protein sequence ID" value="KAL2072021.1"/>
    <property type="molecule type" value="Genomic_DNA"/>
</dbReference>
<keyword evidence="2" id="KW-0862">Zinc</keyword>
<proteinExistence type="predicted"/>
<accession>A0ABR4CRK5</accession>
<dbReference type="Gene3D" id="4.10.240.10">
    <property type="entry name" value="Zn(2)-C6 fungal-type DNA-binding domain"/>
    <property type="match status" value="1"/>
</dbReference>
<dbReference type="PROSITE" id="PS00463">
    <property type="entry name" value="ZN2_CY6_FUNGAL_1"/>
    <property type="match status" value="1"/>
</dbReference>
<dbReference type="SUPFAM" id="SSF57701">
    <property type="entry name" value="Zn2/Cys6 DNA-binding domain"/>
    <property type="match status" value="1"/>
</dbReference>
<feature type="domain" description="Zn(2)-C6 fungal-type" evidence="7">
    <location>
        <begin position="22"/>
        <end position="50"/>
    </location>
</feature>
<dbReference type="PANTHER" id="PTHR36206:SF4">
    <property type="entry name" value="HYPOTHETICAL CONSERVED PROTEIN (EUROFUNG)-RELATED"/>
    <property type="match status" value="1"/>
</dbReference>
<keyword evidence="4" id="KW-0238">DNA-binding</keyword>
<keyword evidence="6" id="KW-0539">Nucleus</keyword>
<evidence type="ECO:0000256" key="3">
    <source>
        <dbReference type="ARBA" id="ARBA00023015"/>
    </source>
</evidence>
<dbReference type="SMART" id="SM00066">
    <property type="entry name" value="GAL4"/>
    <property type="match status" value="1"/>
</dbReference>
<dbReference type="InterPro" id="IPR021858">
    <property type="entry name" value="Fun_TF"/>
</dbReference>
<organism evidence="8 9">
    <name type="scientific">Oculimacula yallundae</name>
    <dbReference type="NCBI Taxonomy" id="86028"/>
    <lineage>
        <taxon>Eukaryota</taxon>
        <taxon>Fungi</taxon>
        <taxon>Dikarya</taxon>
        <taxon>Ascomycota</taxon>
        <taxon>Pezizomycotina</taxon>
        <taxon>Leotiomycetes</taxon>
        <taxon>Helotiales</taxon>
        <taxon>Ploettnerulaceae</taxon>
        <taxon>Oculimacula</taxon>
    </lineage>
</organism>